<dbReference type="InterPro" id="IPR013529">
    <property type="entry name" value="Glyco_hydro_42_N"/>
</dbReference>
<evidence type="ECO:0000256" key="3">
    <source>
        <dbReference type="SAM" id="SignalP"/>
    </source>
</evidence>
<feature type="chain" id="PRO_5032991874" description="Glycoside hydrolase family 42 N-terminal domain-containing protein" evidence="3">
    <location>
        <begin position="21"/>
        <end position="723"/>
    </location>
</feature>
<keyword evidence="3" id="KW-0732">Signal</keyword>
<evidence type="ECO:0000259" key="4">
    <source>
        <dbReference type="Pfam" id="PF02449"/>
    </source>
</evidence>
<name>A0A844G6S9_9BACT</name>
<organism evidence="5 6">
    <name type="scientific">Victivallis lenta</name>
    <dbReference type="NCBI Taxonomy" id="2606640"/>
    <lineage>
        <taxon>Bacteria</taxon>
        <taxon>Pseudomonadati</taxon>
        <taxon>Lentisphaerota</taxon>
        <taxon>Lentisphaeria</taxon>
        <taxon>Victivallales</taxon>
        <taxon>Victivallaceae</taxon>
        <taxon>Victivallis</taxon>
    </lineage>
</organism>
<keyword evidence="2" id="KW-0326">Glycosidase</keyword>
<proteinExistence type="predicted"/>
<dbReference type="EMBL" id="VUNS01000021">
    <property type="protein sequence ID" value="MST98664.1"/>
    <property type="molecule type" value="Genomic_DNA"/>
</dbReference>
<dbReference type="GO" id="GO:0009341">
    <property type="term" value="C:beta-galactosidase complex"/>
    <property type="evidence" value="ECO:0007669"/>
    <property type="project" value="InterPro"/>
</dbReference>
<dbReference type="Proteomes" id="UP000435649">
    <property type="component" value="Unassembled WGS sequence"/>
</dbReference>
<protein>
    <recommendedName>
        <fullName evidence="4">Glycoside hydrolase family 42 N-terminal domain-containing protein</fullName>
    </recommendedName>
</protein>
<reference evidence="5 6" key="1">
    <citation type="submission" date="2019-08" db="EMBL/GenBank/DDBJ databases">
        <title>In-depth cultivation of the pig gut microbiome towards novel bacterial diversity and tailored functional studies.</title>
        <authorList>
            <person name="Wylensek D."/>
            <person name="Hitch T.C.A."/>
            <person name="Clavel T."/>
        </authorList>
    </citation>
    <scope>NUCLEOTIDE SEQUENCE [LARGE SCALE GENOMIC DNA]</scope>
    <source>
        <strain evidence="5 6">BBE-744-WT-12</strain>
    </source>
</reference>
<dbReference type="AlphaFoldDB" id="A0A844G6S9"/>
<keyword evidence="1" id="KW-0378">Hydrolase</keyword>
<accession>A0A844G6S9</accession>
<feature type="signal peptide" evidence="3">
    <location>
        <begin position="1"/>
        <end position="20"/>
    </location>
</feature>
<feature type="domain" description="Glycoside hydrolase family 42 N-terminal" evidence="4">
    <location>
        <begin position="455"/>
        <end position="569"/>
    </location>
</feature>
<dbReference type="Pfam" id="PF02449">
    <property type="entry name" value="Glyco_hydro_42"/>
    <property type="match status" value="1"/>
</dbReference>
<sequence length="723" mass="81989">MMKLGSCAAALLLAANLAAADRQLFSIARGGAVFAPFNKTDKVRTVGNRLSLELPPKGGRWQGTIITPKKGEQYFDLSEGAILAVDVKNNNPYMMQLQMEIVNLKEGKDSNAFAHIAYSSIALLPGEKAPLRVRYGRAVKESSEWAPEGMQRLPDGFVKGDHKIVPDQVAQLRIWTSNPEADRPMRFELSNFRVEEPVKPLPEALKSKEAFYPFIDRFGQYKHADWPGKVTDVAQLGERKLAEDRELAAHPAIPGRNRFGGWSDGPTFEDKKGGWGTVKYKGKWFLTDPEGKLFWSLGINTTHDKSDSVTAITFRENYFEELPENNAENADFYTKQSFPRFGFYKGKGSNQDTNILQFHFYCYNMFRKYGKEYHKEFVTRSQRRFSSWGFNTNGNWVHPDILKAEFHHPYITAVEFAKFYDVIEGCRQIGWQKFPDVFNPGFAAGIKEALQTRQKYTVDDPFCIGYFVDNELSWGKTNTFLAEGALRSPASQHAKAALTEFCQNKYADIAGLNKVWGTAYKNWEDFRASTAMPAEPEKARADLEEFNDVIVNRYFRTCKEVINREAPGKLYFGCRFNDRNEKVIATSARYLDGCSFNLYRPEISAWRLPAGVDMPVIVGEWHYGTAANGPAHPGLQPAANQVERARGFDRYVRSALWNPQIAGVHYFKYTDQMATGRPADDENIQCGFVDVTDTPYREMVEAARKVSSDMYRYRTSVNTAAGN</sequence>
<dbReference type="SUPFAM" id="SSF51445">
    <property type="entry name" value="(Trans)glycosidases"/>
    <property type="match status" value="1"/>
</dbReference>
<evidence type="ECO:0000256" key="1">
    <source>
        <dbReference type="ARBA" id="ARBA00022801"/>
    </source>
</evidence>
<gene>
    <name evidence="5" type="ORF">FYJ85_16615</name>
</gene>
<dbReference type="InterPro" id="IPR017853">
    <property type="entry name" value="GH"/>
</dbReference>
<evidence type="ECO:0000313" key="6">
    <source>
        <dbReference type="Proteomes" id="UP000435649"/>
    </source>
</evidence>
<keyword evidence="6" id="KW-1185">Reference proteome</keyword>
<evidence type="ECO:0000256" key="2">
    <source>
        <dbReference type="ARBA" id="ARBA00023295"/>
    </source>
</evidence>
<evidence type="ECO:0000313" key="5">
    <source>
        <dbReference type="EMBL" id="MST98664.1"/>
    </source>
</evidence>
<dbReference type="RefSeq" id="WP_154419570.1">
    <property type="nucleotide sequence ID" value="NZ_VUNS01000021.1"/>
</dbReference>
<dbReference type="Gene3D" id="3.20.20.80">
    <property type="entry name" value="Glycosidases"/>
    <property type="match status" value="1"/>
</dbReference>
<comment type="caution">
    <text evidence="5">The sequence shown here is derived from an EMBL/GenBank/DDBJ whole genome shotgun (WGS) entry which is preliminary data.</text>
</comment>
<dbReference type="GO" id="GO:0005975">
    <property type="term" value="P:carbohydrate metabolic process"/>
    <property type="evidence" value="ECO:0007669"/>
    <property type="project" value="InterPro"/>
</dbReference>
<dbReference type="Gene3D" id="2.60.120.430">
    <property type="entry name" value="Galactose-binding lectin"/>
    <property type="match status" value="1"/>
</dbReference>
<dbReference type="GO" id="GO:0004565">
    <property type="term" value="F:beta-galactosidase activity"/>
    <property type="evidence" value="ECO:0007669"/>
    <property type="project" value="InterPro"/>
</dbReference>